<evidence type="ECO:0000313" key="4">
    <source>
        <dbReference type="EMBL" id="MDY3562683.1"/>
    </source>
</evidence>
<dbReference type="EMBL" id="JAXBLV010000221">
    <property type="protein sequence ID" value="MDY3562683.1"/>
    <property type="molecule type" value="Genomic_DNA"/>
</dbReference>
<evidence type="ECO:0000313" key="5">
    <source>
        <dbReference type="Proteomes" id="UP001272242"/>
    </source>
</evidence>
<comment type="caution">
    <text evidence="4">The sequence shown here is derived from an EMBL/GenBank/DDBJ whole genome shotgun (WGS) entry which is preliminary data.</text>
</comment>
<evidence type="ECO:0000259" key="3">
    <source>
        <dbReference type="Pfam" id="PF13340"/>
    </source>
</evidence>
<proteinExistence type="predicted"/>
<feature type="compositionally biased region" description="Basic and acidic residues" evidence="1">
    <location>
        <begin position="115"/>
        <end position="125"/>
    </location>
</feature>
<dbReference type="Pfam" id="PF13340">
    <property type="entry name" value="DUF4096"/>
    <property type="match status" value="1"/>
</dbReference>
<dbReference type="Pfam" id="PF01609">
    <property type="entry name" value="DDE_Tnp_1"/>
    <property type="match status" value="1"/>
</dbReference>
<evidence type="ECO:0000259" key="2">
    <source>
        <dbReference type="Pfam" id="PF01609"/>
    </source>
</evidence>
<dbReference type="InterPro" id="IPR002559">
    <property type="entry name" value="Transposase_11"/>
</dbReference>
<feature type="domain" description="Insertion element IS402-like" evidence="3">
    <location>
        <begin position="10"/>
        <end position="82"/>
    </location>
</feature>
<accession>A0ABU5F522</accession>
<protein>
    <submittedName>
        <fullName evidence="4">IS5 family transposase</fullName>
    </submittedName>
</protein>
<feature type="compositionally biased region" description="Polar residues" evidence="1">
    <location>
        <begin position="98"/>
        <end position="114"/>
    </location>
</feature>
<reference evidence="5" key="1">
    <citation type="journal article" date="2023" name="Mar. Drugs">
        <title>Gemmata algarum, a Novel Planctomycete Isolated from an Algal Mat, Displays Antimicrobial Activity.</title>
        <authorList>
            <person name="Kumar G."/>
            <person name="Kallscheuer N."/>
            <person name="Kashif M."/>
            <person name="Ahamad S."/>
            <person name="Jagadeeshwari U."/>
            <person name="Pannikurungottu S."/>
            <person name="Haufschild T."/>
            <person name="Kabuu M."/>
            <person name="Sasikala C."/>
            <person name="Jogler C."/>
            <person name="Ramana C."/>
        </authorList>
    </citation>
    <scope>NUCLEOTIDE SEQUENCE [LARGE SCALE GENOMIC DNA]</scope>
    <source>
        <strain evidence="5">JC673</strain>
    </source>
</reference>
<dbReference type="NCBIfam" id="NF033580">
    <property type="entry name" value="transpos_IS5_3"/>
    <property type="match status" value="1"/>
</dbReference>
<dbReference type="PANTHER" id="PTHR30007:SF0">
    <property type="entry name" value="TRANSPOSASE"/>
    <property type="match status" value="1"/>
</dbReference>
<organism evidence="4 5">
    <name type="scientific">Gemmata algarum</name>
    <dbReference type="NCBI Taxonomy" id="2975278"/>
    <lineage>
        <taxon>Bacteria</taxon>
        <taxon>Pseudomonadati</taxon>
        <taxon>Planctomycetota</taxon>
        <taxon>Planctomycetia</taxon>
        <taxon>Gemmatales</taxon>
        <taxon>Gemmataceae</taxon>
        <taxon>Gemmata</taxon>
    </lineage>
</organism>
<name>A0ABU5F522_9BACT</name>
<sequence>MRTQSYPSDVTDEQWGLIEPHIPVYPGGRPRTTALRDVTDAVFYVLRTGCQWRYLPKDFPPKSTVWRYFDEWRHNGTLDTIHDLLRKKVRTAERPYSPRTTASVDSQSVDTTSGGEERGRDNAKNVDGRKRHILVDSMGLLLAVLVTAASVDDAKAAAELFGRLDEQPMGKVRRVFADSKYHNYALYEWVETNARWELVIVRRPDGAKGWVKLPLRWTVERTFAWLGTCRRLSKDREKTVRSSEAFVKLAMIHLMLNRLEPKGGDAEFQYHTVA</sequence>
<evidence type="ECO:0000256" key="1">
    <source>
        <dbReference type="SAM" id="MobiDB-lite"/>
    </source>
</evidence>
<gene>
    <name evidence="4" type="ORF">R5W23_004159</name>
</gene>
<dbReference type="PANTHER" id="PTHR30007">
    <property type="entry name" value="PHP DOMAIN PROTEIN"/>
    <property type="match status" value="1"/>
</dbReference>
<feature type="region of interest" description="Disordered" evidence="1">
    <location>
        <begin position="92"/>
        <end position="125"/>
    </location>
</feature>
<dbReference type="InterPro" id="IPR025161">
    <property type="entry name" value="IS402-like_dom"/>
</dbReference>
<keyword evidence="5" id="KW-1185">Reference proteome</keyword>
<dbReference type="Proteomes" id="UP001272242">
    <property type="component" value="Unassembled WGS sequence"/>
</dbReference>
<feature type="domain" description="Transposase IS4-like" evidence="2">
    <location>
        <begin position="99"/>
        <end position="254"/>
    </location>
</feature>
<dbReference type="RefSeq" id="WP_320688985.1">
    <property type="nucleotide sequence ID" value="NZ_JAXBLV010000221.1"/>
</dbReference>